<sequence length="305" mass="33419">MRVILTGLMALFMLFPLMGQMANTKKAFAEVKRSKIILGLSGNEAVDNTLRTAVDSFFRFARVVEELPYKDALAKAHKDDRMMVLYLDQLRSETTLASNSLNGSGALVTSWIPGPASRSAVLTISAGKNLKKNMMAYVALPLGDDDELPAAAVHFGVATLEDMARTINRAPKKPAQYYKETIEKRGRRLKTKTLYVLDQVFEKKYSAEEFIDTYGFEVKVVGLARWSEVILNQEEGAAYAIVSPVPLGGRHVYVHYLVDASSGQTMGAAYPAVALSLGPVNLSKGNSFTMNKKVAKLYHEAAAGK</sequence>
<keyword evidence="2" id="KW-1185">Reference proteome</keyword>
<accession>A0ABN8FAC0</accession>
<comment type="caution">
    <text evidence="1">The sequence shown here is derived from an EMBL/GenBank/DDBJ whole genome shotgun (WGS) entry which is preliminary data.</text>
</comment>
<dbReference type="RefSeq" id="WP_238751347.1">
    <property type="nucleotide sequence ID" value="NZ_CAKLPZ010000003.1"/>
</dbReference>
<reference evidence="1" key="1">
    <citation type="submission" date="2021-12" db="EMBL/GenBank/DDBJ databases">
        <authorList>
            <person name="Rodrigo-Torres L."/>
            <person name="Arahal R. D."/>
            <person name="Lucena T."/>
        </authorList>
    </citation>
    <scope>NUCLEOTIDE SEQUENCE</scope>
    <source>
        <strain evidence="1">CECT 8419</strain>
    </source>
</reference>
<evidence type="ECO:0000313" key="1">
    <source>
        <dbReference type="EMBL" id="CAH1001495.1"/>
    </source>
</evidence>
<protein>
    <submittedName>
        <fullName evidence="1">Uncharacterized protein</fullName>
    </submittedName>
</protein>
<dbReference type="Proteomes" id="UP000837803">
    <property type="component" value="Unassembled WGS sequence"/>
</dbReference>
<gene>
    <name evidence="1" type="ORF">LEM8419_02398</name>
</gene>
<name>A0ABN8FAC0_9BACT</name>
<evidence type="ECO:0000313" key="2">
    <source>
        <dbReference type="Proteomes" id="UP000837803"/>
    </source>
</evidence>
<proteinExistence type="predicted"/>
<dbReference type="EMBL" id="CAKLPZ010000003">
    <property type="protein sequence ID" value="CAH1001495.1"/>
    <property type="molecule type" value="Genomic_DNA"/>
</dbReference>
<organism evidence="1 2">
    <name type="scientific">Neolewinella maritima</name>
    <dbReference type="NCBI Taxonomy" id="1383882"/>
    <lineage>
        <taxon>Bacteria</taxon>
        <taxon>Pseudomonadati</taxon>
        <taxon>Bacteroidota</taxon>
        <taxon>Saprospiria</taxon>
        <taxon>Saprospirales</taxon>
        <taxon>Lewinellaceae</taxon>
        <taxon>Neolewinella</taxon>
    </lineage>
</organism>